<dbReference type="AlphaFoldDB" id="A0A1R2AS96"/>
<sequence>MVLIVIFISIAQGLVTFLSPDVLRNLTLPYAVPFFTKVEFMQRYGKLIFAGTTDCKVDGKFKENEVVVVFSKDIGDCYLYDVAQSAEMAGGGAFFAVVSETFYDEDGNFNQEYEWEDEIDDYELFEGYSYYSEEDKSLNIFCLVLLDGHSILKKYETQPPIWIQYSYNYLSRTKSTDFKFGLTEDFKNIDIFFSELEGFAYSFEIYIYNLDLFLINAYSTEISSEEEINDEQCVKVNVNSYKIVSICLYTYDDSTGYEKLMVITLVLNYYYSFSSTDYIYDFLNFLNSLKISCYNKYTISCISDVLVEYGAVPNLDTYILYQHNIDKNSPHYFYKINNVFIYTTGVMESTYIIANTYEAKHSNFYIDECDDGCSYIDLFDSICTDKCNTSKCSYDNLNCIQNNECFTFMLGDGYCNSVCSEDPDCKTNDSDDNDYFLIVVIVIPIFAGLLIIIIALFIIYILYSKKKNEKSNKDNKSKKKFLSSIKKITFNENLSYKGEALCTIDLKAIVAGESVVIMDNCCHIYHFECVSKRYEIDNILECLLCHQESSN</sequence>
<dbReference type="EMBL" id="MPUH01001518">
    <property type="protein sequence ID" value="OMJ67325.1"/>
    <property type="molecule type" value="Genomic_DNA"/>
</dbReference>
<keyword evidence="3" id="KW-1185">Reference proteome</keyword>
<protein>
    <submittedName>
        <fullName evidence="2">Uncharacterized protein</fullName>
    </submittedName>
</protein>
<accession>A0A1R2AS96</accession>
<feature type="transmembrane region" description="Helical" evidence="1">
    <location>
        <begin position="435"/>
        <end position="463"/>
    </location>
</feature>
<evidence type="ECO:0000313" key="2">
    <source>
        <dbReference type="EMBL" id="OMJ67325.1"/>
    </source>
</evidence>
<proteinExistence type="predicted"/>
<dbReference type="InterPro" id="IPR013083">
    <property type="entry name" value="Znf_RING/FYVE/PHD"/>
</dbReference>
<evidence type="ECO:0000313" key="3">
    <source>
        <dbReference type="Proteomes" id="UP000187209"/>
    </source>
</evidence>
<comment type="caution">
    <text evidence="2">The sequence shown here is derived from an EMBL/GenBank/DDBJ whole genome shotgun (WGS) entry which is preliminary data.</text>
</comment>
<dbReference type="OrthoDB" id="8062037at2759"/>
<dbReference type="SUPFAM" id="SSF57850">
    <property type="entry name" value="RING/U-box"/>
    <property type="match status" value="1"/>
</dbReference>
<keyword evidence="1" id="KW-1133">Transmembrane helix</keyword>
<keyword evidence="1" id="KW-0812">Transmembrane</keyword>
<name>A0A1R2AS96_9CILI</name>
<gene>
    <name evidence="2" type="ORF">SteCoe_35543</name>
</gene>
<dbReference type="Gene3D" id="3.30.40.10">
    <property type="entry name" value="Zinc/RING finger domain, C3HC4 (zinc finger)"/>
    <property type="match status" value="1"/>
</dbReference>
<evidence type="ECO:0000256" key="1">
    <source>
        <dbReference type="SAM" id="Phobius"/>
    </source>
</evidence>
<keyword evidence="1" id="KW-0472">Membrane</keyword>
<dbReference type="Proteomes" id="UP000187209">
    <property type="component" value="Unassembled WGS sequence"/>
</dbReference>
<organism evidence="2 3">
    <name type="scientific">Stentor coeruleus</name>
    <dbReference type="NCBI Taxonomy" id="5963"/>
    <lineage>
        <taxon>Eukaryota</taxon>
        <taxon>Sar</taxon>
        <taxon>Alveolata</taxon>
        <taxon>Ciliophora</taxon>
        <taxon>Postciliodesmatophora</taxon>
        <taxon>Heterotrichea</taxon>
        <taxon>Heterotrichida</taxon>
        <taxon>Stentoridae</taxon>
        <taxon>Stentor</taxon>
    </lineage>
</organism>
<reference evidence="2 3" key="1">
    <citation type="submission" date="2016-11" db="EMBL/GenBank/DDBJ databases">
        <title>The macronuclear genome of Stentor coeruleus: a giant cell with tiny introns.</title>
        <authorList>
            <person name="Slabodnick M."/>
            <person name="Ruby J.G."/>
            <person name="Reiff S.B."/>
            <person name="Swart E.C."/>
            <person name="Gosai S."/>
            <person name="Prabakaran S."/>
            <person name="Witkowska E."/>
            <person name="Larue G.E."/>
            <person name="Fisher S."/>
            <person name="Freeman R.M."/>
            <person name="Gunawardena J."/>
            <person name="Chu W."/>
            <person name="Stover N.A."/>
            <person name="Gregory B.D."/>
            <person name="Nowacki M."/>
            <person name="Derisi J."/>
            <person name="Roy S.W."/>
            <person name="Marshall W.F."/>
            <person name="Sood P."/>
        </authorList>
    </citation>
    <scope>NUCLEOTIDE SEQUENCE [LARGE SCALE GENOMIC DNA]</scope>
    <source>
        <strain evidence="2">WM001</strain>
    </source>
</reference>